<evidence type="ECO:0000313" key="2">
    <source>
        <dbReference type="EMBL" id="KAF0031375.1"/>
    </source>
</evidence>
<sequence length="196" mass="22179">MVPSSPRRNDALPPVMKEKALKKKMKEKCFIDFCLCTADVEDWQKEVFISQCRPVKRSPHVMATAVSRGPLQLQIAEESEAPGTCGGRSVPHFNHFLGKQNSTVRADRSNQKLFWMRESVSRGSERRPRRSQTGRAGEQRVKGASDRLRALEVGEEILGTQMDDEGSDGPRLVEGIVDEKTPCSERKRRKRKSRSN</sequence>
<reference evidence="2 3" key="1">
    <citation type="submission" date="2019-06" db="EMBL/GenBank/DDBJ databases">
        <title>Draft genomes of female and male turbot (Scophthalmus maximus).</title>
        <authorList>
            <person name="Xu H."/>
            <person name="Xu X.-W."/>
            <person name="Shao C."/>
            <person name="Chen S."/>
        </authorList>
    </citation>
    <scope>NUCLEOTIDE SEQUENCE [LARGE SCALE GENOMIC DNA]</scope>
    <source>
        <strain evidence="2">Ysfricsl-2016a</strain>
        <tissue evidence="2">Blood</tissue>
    </source>
</reference>
<dbReference type="AlphaFoldDB" id="A0A6A4SFM4"/>
<comment type="caution">
    <text evidence="2">The sequence shown here is derived from an EMBL/GenBank/DDBJ whole genome shotgun (WGS) entry which is preliminary data.</text>
</comment>
<feature type="region of interest" description="Disordered" evidence="1">
    <location>
        <begin position="117"/>
        <end position="196"/>
    </location>
</feature>
<feature type="compositionally biased region" description="Basic and acidic residues" evidence="1">
    <location>
        <begin position="137"/>
        <end position="152"/>
    </location>
</feature>
<dbReference type="Proteomes" id="UP000438429">
    <property type="component" value="Unassembled WGS sequence"/>
</dbReference>
<organism evidence="2 3">
    <name type="scientific">Scophthalmus maximus</name>
    <name type="common">Turbot</name>
    <name type="synonym">Psetta maxima</name>
    <dbReference type="NCBI Taxonomy" id="52904"/>
    <lineage>
        <taxon>Eukaryota</taxon>
        <taxon>Metazoa</taxon>
        <taxon>Chordata</taxon>
        <taxon>Craniata</taxon>
        <taxon>Vertebrata</taxon>
        <taxon>Euteleostomi</taxon>
        <taxon>Actinopterygii</taxon>
        <taxon>Neopterygii</taxon>
        <taxon>Teleostei</taxon>
        <taxon>Neoteleostei</taxon>
        <taxon>Acanthomorphata</taxon>
        <taxon>Carangaria</taxon>
        <taxon>Pleuronectiformes</taxon>
        <taxon>Pleuronectoidei</taxon>
        <taxon>Scophthalmidae</taxon>
        <taxon>Scophthalmus</taxon>
    </lineage>
</organism>
<gene>
    <name evidence="2" type="ORF">F2P81_015930</name>
</gene>
<evidence type="ECO:0000256" key="1">
    <source>
        <dbReference type="SAM" id="MobiDB-lite"/>
    </source>
</evidence>
<feature type="compositionally biased region" description="Basic residues" evidence="1">
    <location>
        <begin position="186"/>
        <end position="196"/>
    </location>
</feature>
<name>A0A6A4SFM4_SCOMX</name>
<protein>
    <submittedName>
        <fullName evidence="2">Uncharacterized protein</fullName>
    </submittedName>
</protein>
<dbReference type="EMBL" id="VEVO01000014">
    <property type="protein sequence ID" value="KAF0031375.1"/>
    <property type="molecule type" value="Genomic_DNA"/>
</dbReference>
<evidence type="ECO:0000313" key="3">
    <source>
        <dbReference type="Proteomes" id="UP000438429"/>
    </source>
</evidence>
<proteinExistence type="predicted"/>
<accession>A0A6A4SFM4</accession>